<dbReference type="EMBL" id="JALNTZ010000005">
    <property type="protein sequence ID" value="KAJ3651284.1"/>
    <property type="molecule type" value="Genomic_DNA"/>
</dbReference>
<accession>A0AA38IC23</accession>
<evidence type="ECO:0000256" key="1">
    <source>
        <dbReference type="SAM" id="MobiDB-lite"/>
    </source>
</evidence>
<dbReference type="AlphaFoldDB" id="A0AA38IC23"/>
<name>A0AA38IC23_9CUCU</name>
<organism evidence="2 3">
    <name type="scientific">Zophobas morio</name>
    <dbReference type="NCBI Taxonomy" id="2755281"/>
    <lineage>
        <taxon>Eukaryota</taxon>
        <taxon>Metazoa</taxon>
        <taxon>Ecdysozoa</taxon>
        <taxon>Arthropoda</taxon>
        <taxon>Hexapoda</taxon>
        <taxon>Insecta</taxon>
        <taxon>Pterygota</taxon>
        <taxon>Neoptera</taxon>
        <taxon>Endopterygota</taxon>
        <taxon>Coleoptera</taxon>
        <taxon>Polyphaga</taxon>
        <taxon>Cucujiformia</taxon>
        <taxon>Tenebrionidae</taxon>
        <taxon>Zophobas</taxon>
    </lineage>
</organism>
<sequence>MRKIRLRPKRRRSRTRSVPLSRQFHLTQAFSGIFQNIPAGERPIAASAFRSPADERFPNGGAERSRIDTTRRRL</sequence>
<protein>
    <submittedName>
        <fullName evidence="2">Uncharacterized protein</fullName>
    </submittedName>
</protein>
<reference evidence="2" key="1">
    <citation type="journal article" date="2023" name="G3 (Bethesda)">
        <title>Whole genome assemblies of Zophobas morio and Tenebrio molitor.</title>
        <authorList>
            <person name="Kaur S."/>
            <person name="Stinson S.A."/>
            <person name="diCenzo G.C."/>
        </authorList>
    </citation>
    <scope>NUCLEOTIDE SEQUENCE</scope>
    <source>
        <strain evidence="2">QUZm001</strain>
    </source>
</reference>
<feature type="region of interest" description="Disordered" evidence="1">
    <location>
        <begin position="49"/>
        <end position="74"/>
    </location>
</feature>
<dbReference type="Proteomes" id="UP001168821">
    <property type="component" value="Unassembled WGS sequence"/>
</dbReference>
<comment type="caution">
    <text evidence="2">The sequence shown here is derived from an EMBL/GenBank/DDBJ whole genome shotgun (WGS) entry which is preliminary data.</text>
</comment>
<evidence type="ECO:0000313" key="2">
    <source>
        <dbReference type="EMBL" id="KAJ3651284.1"/>
    </source>
</evidence>
<gene>
    <name evidence="2" type="ORF">Zmor_017334</name>
</gene>
<proteinExistence type="predicted"/>
<feature type="compositionally biased region" description="Basic and acidic residues" evidence="1">
    <location>
        <begin position="52"/>
        <end position="74"/>
    </location>
</feature>
<keyword evidence="3" id="KW-1185">Reference proteome</keyword>
<evidence type="ECO:0000313" key="3">
    <source>
        <dbReference type="Proteomes" id="UP001168821"/>
    </source>
</evidence>